<evidence type="ECO:0000256" key="16">
    <source>
        <dbReference type="ARBA" id="ARBA00023316"/>
    </source>
</evidence>
<evidence type="ECO:0000256" key="6">
    <source>
        <dbReference type="ARBA" id="ARBA00022490"/>
    </source>
</evidence>
<dbReference type="NCBIfam" id="TIGR01173">
    <property type="entry name" value="glmU"/>
    <property type="match status" value="1"/>
</dbReference>
<feature type="binding site" evidence="20">
    <location>
        <position position="405"/>
    </location>
    <ligand>
        <name>acetyl-CoA</name>
        <dbReference type="ChEBI" id="CHEBI:57288"/>
    </ligand>
</feature>
<gene>
    <name evidence="20" type="primary">glmU</name>
    <name evidence="22" type="ORF">R54839_PPFHFPJH_00920</name>
</gene>
<dbReference type="Proteomes" id="UP001314261">
    <property type="component" value="Unassembled WGS sequence"/>
</dbReference>
<evidence type="ECO:0000256" key="10">
    <source>
        <dbReference type="ARBA" id="ARBA00022737"/>
    </source>
</evidence>
<dbReference type="InterPro" id="IPR005835">
    <property type="entry name" value="NTP_transferase_dom"/>
</dbReference>
<feature type="binding site" evidence="20">
    <location>
        <position position="423"/>
    </location>
    <ligand>
        <name>acetyl-CoA</name>
        <dbReference type="ChEBI" id="CHEBI:57288"/>
    </ligand>
</feature>
<feature type="binding site" evidence="20">
    <location>
        <position position="140"/>
    </location>
    <ligand>
        <name>UDP-N-acetyl-alpha-D-glucosamine</name>
        <dbReference type="ChEBI" id="CHEBI:57705"/>
    </ligand>
</feature>
<comment type="similarity">
    <text evidence="5 20">In the N-terminal section; belongs to the N-acetylglucosamine-1-phosphate uridyltransferase family.</text>
</comment>
<dbReference type="InterPro" id="IPR038009">
    <property type="entry name" value="GlmU_C_LbH"/>
</dbReference>
<dbReference type="SUPFAM" id="SSF51161">
    <property type="entry name" value="Trimeric LpxA-like enzymes"/>
    <property type="match status" value="1"/>
</dbReference>
<dbReference type="EMBL" id="CAUZLR010000005">
    <property type="protein sequence ID" value="CAK1241604.1"/>
    <property type="molecule type" value="Genomic_DNA"/>
</dbReference>
<sequence length="458" mass="49310">MKGTNVVILAAGNGSRMKSNLPKVLHQVAGRAMVDWVISAVEPLSPEKILTVTGVGAERVQEHLVGRSDFVIQEKQLGTGHAVLQTKKALGDSAGSTLILSGDTPLFTTKTLDALLEEHDRTKAAVTVLTAHADDPTGYGRIVRDDDGMVLKIVEEKDASITERRIQEINTGVYVFDNQLLFQALAKVGNDNAQGEYYLPDTLDILRESGQPIGAYETMDFSESLGVNDRVALAKANEIMRARINEKHMRNGVELLAPAQTYIEADVKIGQDTVIEGNVTLTGQTVIGHDNHLTNGTVIADSSIGDGNVITSSHLEEAVVKNETTIGPYAHLRPLAVIEDGAHLGNFVEVKKATIGKQSKVGHLSYVGNATLGEDVNVGAGTIFVNYDGVHKFNSKVGNRAFIGSNTKIIAPVTIEDEAITAAGSTITNDVPKHAMGIARSRQENKADFWKRMPHKKK</sequence>
<feature type="binding site" evidence="20">
    <location>
        <position position="440"/>
    </location>
    <ligand>
        <name>acetyl-CoA</name>
        <dbReference type="ChEBI" id="CHEBI:57288"/>
    </ligand>
</feature>
<feature type="active site" description="Proton acceptor" evidence="20">
    <location>
        <position position="363"/>
    </location>
</feature>
<evidence type="ECO:0000256" key="4">
    <source>
        <dbReference type="ARBA" id="ARBA00007707"/>
    </source>
</evidence>
<dbReference type="Gene3D" id="2.160.10.10">
    <property type="entry name" value="Hexapeptide repeat proteins"/>
    <property type="match status" value="1"/>
</dbReference>
<keyword evidence="8 20" id="KW-0548">Nucleotidyltransferase</keyword>
<dbReference type="CDD" id="cd03353">
    <property type="entry name" value="LbH_GlmU_C"/>
    <property type="match status" value="1"/>
</dbReference>
<evidence type="ECO:0000256" key="7">
    <source>
        <dbReference type="ARBA" id="ARBA00022679"/>
    </source>
</evidence>
<evidence type="ECO:0000256" key="8">
    <source>
        <dbReference type="ARBA" id="ARBA00022695"/>
    </source>
</evidence>
<dbReference type="PANTHER" id="PTHR43584">
    <property type="entry name" value="NUCLEOTIDYL TRANSFERASE"/>
    <property type="match status" value="1"/>
</dbReference>
<evidence type="ECO:0000256" key="17">
    <source>
        <dbReference type="ARBA" id="ARBA00048247"/>
    </source>
</evidence>
<keyword evidence="12 20" id="KW-0133">Cell shape</keyword>
<feature type="binding site" evidence="20">
    <location>
        <position position="351"/>
    </location>
    <ligand>
        <name>UDP-N-acetyl-alpha-D-glucosamine</name>
        <dbReference type="ChEBI" id="CHEBI:57705"/>
    </ligand>
</feature>
<dbReference type="CDD" id="cd02540">
    <property type="entry name" value="GT2_GlmU_N_bac"/>
    <property type="match status" value="1"/>
</dbReference>
<feature type="binding site" evidence="20">
    <location>
        <position position="228"/>
    </location>
    <ligand>
        <name>Mg(2+)</name>
        <dbReference type="ChEBI" id="CHEBI:18420"/>
    </ligand>
</feature>
<feature type="region of interest" description="Pyrophosphorylase" evidence="20">
    <location>
        <begin position="1"/>
        <end position="230"/>
    </location>
</feature>
<dbReference type="InterPro" id="IPR011004">
    <property type="entry name" value="Trimer_LpxA-like_sf"/>
</dbReference>
<comment type="function">
    <text evidence="19 20">Catalyzes the last two sequential reactions in the de novo biosynthetic pathway for UDP-N-acetylglucosamine (UDP-GlcNAc). The C-terminal domain catalyzes the transfer of acetyl group from acetyl coenzyme A to glucosamine-1-phosphate (GlcN-1-P) to produce N-acetylglucosamine-1-phosphate (GlcNAc-1-P), which is converted into UDP-GlcNAc by the transfer of uridine 5-monophosphate (from uridine 5-triphosphate), a reaction catalyzed by the N-terminal domain.</text>
</comment>
<dbReference type="InterPro" id="IPR001451">
    <property type="entry name" value="Hexapep"/>
</dbReference>
<evidence type="ECO:0000313" key="23">
    <source>
        <dbReference type="Proteomes" id="UP001314261"/>
    </source>
</evidence>
<keyword evidence="13 20" id="KW-0573">Peptidoglycan synthesis</keyword>
<dbReference type="Pfam" id="PF00132">
    <property type="entry name" value="Hexapep"/>
    <property type="match status" value="1"/>
</dbReference>
<evidence type="ECO:0000256" key="2">
    <source>
        <dbReference type="ARBA" id="ARBA00005166"/>
    </source>
</evidence>
<keyword evidence="15 20" id="KW-0012">Acyltransferase</keyword>
<evidence type="ECO:0000256" key="13">
    <source>
        <dbReference type="ARBA" id="ARBA00022984"/>
    </source>
</evidence>
<dbReference type="HAMAP" id="MF_01631">
    <property type="entry name" value="GlmU"/>
    <property type="match status" value="1"/>
</dbReference>
<evidence type="ECO:0000256" key="1">
    <source>
        <dbReference type="ARBA" id="ARBA00004496"/>
    </source>
</evidence>
<keyword evidence="16 20" id="KW-0961">Cell wall biogenesis/degradation</keyword>
<feature type="binding site" evidence="20">
    <location>
        <position position="103"/>
    </location>
    <ligand>
        <name>Mg(2+)</name>
        <dbReference type="ChEBI" id="CHEBI:18420"/>
    </ligand>
</feature>
<comment type="pathway">
    <text evidence="20">Bacterial outer membrane biogenesis; LPS lipid A biosynthesis.</text>
</comment>
<dbReference type="NCBIfam" id="NF010934">
    <property type="entry name" value="PRK14354.1"/>
    <property type="match status" value="1"/>
</dbReference>
<organism evidence="22 23">
    <name type="scientific">Fructobacillus fructosus</name>
    <dbReference type="NCBI Taxonomy" id="1631"/>
    <lineage>
        <taxon>Bacteria</taxon>
        <taxon>Bacillati</taxon>
        <taxon>Bacillota</taxon>
        <taxon>Bacilli</taxon>
        <taxon>Lactobacillales</taxon>
        <taxon>Lactobacillaceae</taxon>
        <taxon>Fructobacillus</taxon>
    </lineage>
</organism>
<comment type="catalytic activity">
    <reaction evidence="18 20">
        <text>N-acetyl-alpha-D-glucosamine 1-phosphate + UTP + H(+) = UDP-N-acetyl-alpha-D-glucosamine + diphosphate</text>
        <dbReference type="Rhea" id="RHEA:13509"/>
        <dbReference type="ChEBI" id="CHEBI:15378"/>
        <dbReference type="ChEBI" id="CHEBI:33019"/>
        <dbReference type="ChEBI" id="CHEBI:46398"/>
        <dbReference type="ChEBI" id="CHEBI:57705"/>
        <dbReference type="ChEBI" id="CHEBI:57776"/>
        <dbReference type="EC" id="2.7.7.23"/>
    </reaction>
</comment>
<evidence type="ECO:0000256" key="20">
    <source>
        <dbReference type="HAMAP-Rule" id="MF_01631"/>
    </source>
</evidence>
<feature type="binding site" evidence="20">
    <location>
        <position position="228"/>
    </location>
    <ligand>
        <name>UDP-N-acetyl-alpha-D-glucosamine</name>
        <dbReference type="ChEBI" id="CHEBI:57705"/>
    </ligand>
</feature>
<comment type="pathway">
    <text evidence="2 20">Nucleotide-sugar biosynthesis; UDP-N-acetyl-alpha-D-glucosamine biosynthesis; N-acetyl-alpha-D-glucosamine 1-phosphate from alpha-D-glucosamine 6-phosphate (route II): step 2/2.</text>
</comment>
<evidence type="ECO:0000256" key="11">
    <source>
        <dbReference type="ARBA" id="ARBA00022842"/>
    </source>
</evidence>
<evidence type="ECO:0000256" key="14">
    <source>
        <dbReference type="ARBA" id="ARBA00023268"/>
    </source>
</evidence>
<evidence type="ECO:0000256" key="5">
    <source>
        <dbReference type="ARBA" id="ARBA00007947"/>
    </source>
</evidence>
<feature type="binding site" evidence="20">
    <location>
        <position position="333"/>
    </location>
    <ligand>
        <name>UDP-N-acetyl-alpha-D-glucosamine</name>
        <dbReference type="ChEBI" id="CHEBI:57705"/>
    </ligand>
</feature>
<dbReference type="InterPro" id="IPR029044">
    <property type="entry name" value="Nucleotide-diphossugar_trans"/>
</dbReference>
<comment type="similarity">
    <text evidence="4 20">In the C-terminal section; belongs to the transferase hexapeptide repeat family.</text>
</comment>
<feature type="binding site" evidence="20">
    <location>
        <begin position="101"/>
        <end position="103"/>
    </location>
    <ligand>
        <name>UDP-N-acetyl-alpha-D-glucosamine</name>
        <dbReference type="ChEBI" id="CHEBI:57705"/>
    </ligand>
</feature>
<feature type="region of interest" description="N-acetyltransferase" evidence="20">
    <location>
        <begin position="252"/>
        <end position="458"/>
    </location>
</feature>
<dbReference type="EC" id="2.3.1.157" evidence="20"/>
<feature type="region of interest" description="Linker" evidence="20">
    <location>
        <begin position="231"/>
        <end position="251"/>
    </location>
</feature>
<evidence type="ECO:0000256" key="15">
    <source>
        <dbReference type="ARBA" id="ARBA00023315"/>
    </source>
</evidence>
<evidence type="ECO:0000256" key="9">
    <source>
        <dbReference type="ARBA" id="ARBA00022723"/>
    </source>
</evidence>
<feature type="binding site" evidence="20">
    <location>
        <position position="377"/>
    </location>
    <ligand>
        <name>UDP-N-acetyl-alpha-D-glucosamine</name>
        <dbReference type="ChEBI" id="CHEBI:57705"/>
    </ligand>
</feature>
<keyword evidence="6 20" id="KW-0963">Cytoplasm</keyword>
<dbReference type="EC" id="2.7.7.23" evidence="20"/>
<feature type="domain" description="Nucleotidyl transferase" evidence="21">
    <location>
        <begin position="6"/>
        <end position="216"/>
    </location>
</feature>
<evidence type="ECO:0000256" key="12">
    <source>
        <dbReference type="ARBA" id="ARBA00022960"/>
    </source>
</evidence>
<dbReference type="SUPFAM" id="SSF53448">
    <property type="entry name" value="Nucleotide-diphospho-sugar transferases"/>
    <property type="match status" value="1"/>
</dbReference>
<comment type="subcellular location">
    <subcellularLocation>
        <location evidence="1 20">Cytoplasm</location>
    </subcellularLocation>
</comment>
<keyword evidence="23" id="KW-1185">Reference proteome</keyword>
<feature type="binding site" evidence="20">
    <location>
        <position position="380"/>
    </location>
    <ligand>
        <name>acetyl-CoA</name>
        <dbReference type="ChEBI" id="CHEBI:57288"/>
    </ligand>
</feature>
<feature type="binding site" evidence="20">
    <location>
        <position position="155"/>
    </location>
    <ligand>
        <name>UDP-N-acetyl-alpha-D-glucosamine</name>
        <dbReference type="ChEBI" id="CHEBI:57705"/>
    </ligand>
</feature>
<comment type="cofactor">
    <cofactor evidence="20">
        <name>Mg(2+)</name>
        <dbReference type="ChEBI" id="CHEBI:18420"/>
    </cofactor>
    <text evidence="20">Binds 1 Mg(2+) ion per subunit.</text>
</comment>
<dbReference type="RefSeq" id="WP_248657078.1">
    <property type="nucleotide sequence ID" value="NZ_CAUZLK010000002.1"/>
</dbReference>
<comment type="pathway">
    <text evidence="3 20">Nucleotide-sugar biosynthesis; UDP-N-acetyl-alpha-D-glucosamine biosynthesis; UDP-N-acetyl-alpha-D-glucosamine from N-acetyl-alpha-D-glucosamine 1-phosphate: step 1/1.</text>
</comment>
<dbReference type="InterPro" id="IPR005882">
    <property type="entry name" value="Bifunctional_GlmU"/>
</dbReference>
<keyword evidence="14 20" id="KW-0511">Multifunctional enzyme</keyword>
<name>A0ABN9YWS7_9LACO</name>
<feature type="binding site" evidence="20">
    <location>
        <position position="170"/>
    </location>
    <ligand>
        <name>UDP-N-acetyl-alpha-D-glucosamine</name>
        <dbReference type="ChEBI" id="CHEBI:57705"/>
    </ligand>
</feature>
<keyword evidence="9 20" id="KW-0479">Metal-binding</keyword>
<evidence type="ECO:0000256" key="19">
    <source>
        <dbReference type="ARBA" id="ARBA00049628"/>
    </source>
</evidence>
<feature type="binding site" evidence="20">
    <location>
        <position position="366"/>
    </location>
    <ligand>
        <name>UDP-N-acetyl-alpha-D-glucosamine</name>
        <dbReference type="ChEBI" id="CHEBI:57705"/>
    </ligand>
</feature>
<evidence type="ECO:0000313" key="22">
    <source>
        <dbReference type="EMBL" id="CAK1241604.1"/>
    </source>
</evidence>
<feature type="binding site" evidence="20">
    <location>
        <begin position="78"/>
        <end position="79"/>
    </location>
    <ligand>
        <name>UDP-N-acetyl-alpha-D-glucosamine</name>
        <dbReference type="ChEBI" id="CHEBI:57705"/>
    </ligand>
</feature>
<evidence type="ECO:0000256" key="18">
    <source>
        <dbReference type="ARBA" id="ARBA00048493"/>
    </source>
</evidence>
<feature type="binding site" evidence="20">
    <location>
        <position position="73"/>
    </location>
    <ligand>
        <name>UDP-N-acetyl-alpha-D-glucosamine</name>
        <dbReference type="ChEBI" id="CHEBI:57705"/>
    </ligand>
</feature>
<comment type="subunit">
    <text evidence="20">Homotrimer.</text>
</comment>
<dbReference type="Pfam" id="PF00483">
    <property type="entry name" value="NTP_transferase"/>
    <property type="match status" value="1"/>
</dbReference>
<keyword evidence="11 20" id="KW-0460">Magnesium</keyword>
<dbReference type="GO" id="GO:0019134">
    <property type="term" value="F:glucosamine-1-phosphate N-acetyltransferase activity"/>
    <property type="evidence" value="ECO:0007669"/>
    <property type="project" value="UniProtKB-EC"/>
</dbReference>
<evidence type="ECO:0000259" key="21">
    <source>
        <dbReference type="Pfam" id="PF00483"/>
    </source>
</evidence>
<feature type="binding site" evidence="20">
    <location>
        <begin position="386"/>
        <end position="387"/>
    </location>
    <ligand>
        <name>acetyl-CoA</name>
        <dbReference type="ChEBI" id="CHEBI:57288"/>
    </ligand>
</feature>
<dbReference type="PANTHER" id="PTHR43584:SF3">
    <property type="entry name" value="BIFUNCTIONAL PROTEIN GLMU"/>
    <property type="match status" value="1"/>
</dbReference>
<dbReference type="Gene3D" id="3.90.550.10">
    <property type="entry name" value="Spore Coat Polysaccharide Biosynthesis Protein SpsA, Chain A"/>
    <property type="match status" value="1"/>
</dbReference>
<dbReference type="InterPro" id="IPR050065">
    <property type="entry name" value="GlmU-like"/>
</dbReference>
<keyword evidence="7 20" id="KW-0808">Transferase</keyword>
<proteinExistence type="inferred from homology"/>
<feature type="binding site" evidence="20">
    <location>
        <begin position="9"/>
        <end position="12"/>
    </location>
    <ligand>
        <name>UDP-N-acetyl-alpha-D-glucosamine</name>
        <dbReference type="ChEBI" id="CHEBI:57705"/>
    </ligand>
</feature>
<protein>
    <recommendedName>
        <fullName evidence="20">Bifunctional protein GlmU</fullName>
    </recommendedName>
    <domain>
        <recommendedName>
            <fullName evidence="20">UDP-N-acetylglucosamine pyrophosphorylase</fullName>
            <ecNumber evidence="20">2.7.7.23</ecNumber>
        </recommendedName>
        <alternativeName>
            <fullName evidence="20">N-acetylglucosamine-1-phosphate uridyltransferase</fullName>
        </alternativeName>
    </domain>
    <domain>
        <recommendedName>
            <fullName evidence="20">Glucosamine-1-phosphate N-acetyltransferase</fullName>
            <ecNumber evidence="20">2.3.1.157</ecNumber>
        </recommendedName>
    </domain>
</protein>
<feature type="binding site" evidence="20">
    <location>
        <position position="23"/>
    </location>
    <ligand>
        <name>UDP-N-acetyl-alpha-D-glucosamine</name>
        <dbReference type="ChEBI" id="CHEBI:57705"/>
    </ligand>
</feature>
<comment type="catalytic activity">
    <reaction evidence="17 20">
        <text>alpha-D-glucosamine 1-phosphate + acetyl-CoA = N-acetyl-alpha-D-glucosamine 1-phosphate + CoA + H(+)</text>
        <dbReference type="Rhea" id="RHEA:13725"/>
        <dbReference type="ChEBI" id="CHEBI:15378"/>
        <dbReference type="ChEBI" id="CHEBI:57287"/>
        <dbReference type="ChEBI" id="CHEBI:57288"/>
        <dbReference type="ChEBI" id="CHEBI:57776"/>
        <dbReference type="ChEBI" id="CHEBI:58516"/>
        <dbReference type="EC" id="2.3.1.157"/>
    </reaction>
</comment>
<keyword evidence="10 20" id="KW-0677">Repeat</keyword>
<evidence type="ECO:0000256" key="3">
    <source>
        <dbReference type="ARBA" id="ARBA00005208"/>
    </source>
</evidence>
<comment type="caution">
    <text evidence="22">The sequence shown here is derived from an EMBL/GenBank/DDBJ whole genome shotgun (WGS) entry which is preliminary data.</text>
</comment>
<accession>A0ABN9YWS7</accession>
<reference evidence="22 23" key="1">
    <citation type="submission" date="2023-10" db="EMBL/GenBank/DDBJ databases">
        <authorList>
            <person name="Botero Cardona J."/>
        </authorList>
    </citation>
    <scope>NUCLEOTIDE SEQUENCE [LARGE SCALE GENOMIC DNA]</scope>
    <source>
        <strain evidence="22 23">R-54839</strain>
    </source>
</reference>
<dbReference type="GO" id="GO:0003977">
    <property type="term" value="F:UDP-N-acetylglucosamine diphosphorylase activity"/>
    <property type="evidence" value="ECO:0007669"/>
    <property type="project" value="UniProtKB-EC"/>
</dbReference>